<dbReference type="Pfam" id="PF10052">
    <property type="entry name" value="DUF2288"/>
    <property type="match status" value="1"/>
</dbReference>
<reference evidence="2 3" key="1">
    <citation type="submission" date="2018-01" db="EMBL/GenBank/DDBJ databases">
        <title>The complete genome sequence of Chromatium okenii LaCa, a purple sulfur bacterium with a turbulent life.</title>
        <authorList>
            <person name="Luedin S.M."/>
            <person name="Liechti N."/>
            <person name="Storelli N."/>
            <person name="Danza F."/>
            <person name="Wittwer M."/>
            <person name="Pothier J.F."/>
            <person name="Tonolla M.A."/>
        </authorList>
    </citation>
    <scope>NUCLEOTIDE SEQUENCE [LARGE SCALE GENOMIC DNA]</scope>
    <source>
        <strain evidence="2 3">LaCa</strain>
    </source>
</reference>
<keyword evidence="3" id="KW-1185">Reference proteome</keyword>
<protein>
    <submittedName>
        <fullName evidence="2">DUF2288 domain-containing protein</fullName>
    </submittedName>
</protein>
<evidence type="ECO:0000313" key="1">
    <source>
        <dbReference type="EMBL" id="PQJ95724.1"/>
    </source>
</evidence>
<dbReference type="OrthoDB" id="195194at2"/>
<accession>A0A2S7XVC3</accession>
<evidence type="ECO:0000313" key="3">
    <source>
        <dbReference type="Proteomes" id="UP000239936"/>
    </source>
</evidence>
<dbReference type="InterPro" id="IPR018741">
    <property type="entry name" value="DUF2288"/>
</dbReference>
<dbReference type="RefSeq" id="WP_105072315.1">
    <property type="nucleotide sequence ID" value="NZ_PPGH01000002.1"/>
</dbReference>
<dbReference type="AlphaFoldDB" id="A0A2S7XVC3"/>
<evidence type="ECO:0000313" key="2">
    <source>
        <dbReference type="EMBL" id="PQJ97684.1"/>
    </source>
</evidence>
<proteinExistence type="predicted"/>
<gene>
    <name evidence="2" type="ORF">CXB77_00065</name>
    <name evidence="1" type="ORF">CXB77_16915</name>
</gene>
<dbReference type="Proteomes" id="UP000239936">
    <property type="component" value="Unassembled WGS sequence"/>
</dbReference>
<sequence length="114" mass="13059">MTLPDELPTDALSVDFDEETELRQTLNQQTAQLAWRELQRFFAQGRVIWVRSGLDLIEIALLIARDDADRIASVMTAQQVLPVPDEQAQHWFTSDAQLWAVVVKPWVLVQDVDD</sequence>
<comment type="caution">
    <text evidence="2">The sequence shown here is derived from an EMBL/GenBank/DDBJ whole genome shotgun (WGS) entry which is preliminary data.</text>
</comment>
<name>A0A2S7XVC3_9GAMM</name>
<dbReference type="EMBL" id="PPGH01000037">
    <property type="protein sequence ID" value="PQJ95724.1"/>
    <property type="molecule type" value="Genomic_DNA"/>
</dbReference>
<organism evidence="2 3">
    <name type="scientific">Chromatium okenii</name>
    <dbReference type="NCBI Taxonomy" id="61644"/>
    <lineage>
        <taxon>Bacteria</taxon>
        <taxon>Pseudomonadati</taxon>
        <taxon>Pseudomonadota</taxon>
        <taxon>Gammaproteobacteria</taxon>
        <taxon>Chromatiales</taxon>
        <taxon>Chromatiaceae</taxon>
        <taxon>Chromatium</taxon>
    </lineage>
</organism>
<dbReference type="EMBL" id="PPGH01000002">
    <property type="protein sequence ID" value="PQJ97684.1"/>
    <property type="molecule type" value="Genomic_DNA"/>
</dbReference>